<dbReference type="Pfam" id="PF16363">
    <property type="entry name" value="GDP_Man_Dehyd"/>
    <property type="match status" value="1"/>
</dbReference>
<keyword evidence="3" id="KW-1185">Reference proteome</keyword>
<organism evidence="2 3">
    <name type="scientific">Dyella marensis</name>
    <dbReference type="NCBI Taxonomy" id="500610"/>
    <lineage>
        <taxon>Bacteria</taxon>
        <taxon>Pseudomonadati</taxon>
        <taxon>Pseudomonadota</taxon>
        <taxon>Gammaproteobacteria</taxon>
        <taxon>Lysobacterales</taxon>
        <taxon>Rhodanobacteraceae</taxon>
        <taxon>Dyella</taxon>
    </lineage>
</organism>
<dbReference type="EMBL" id="FONH01000017">
    <property type="protein sequence ID" value="SFF42425.1"/>
    <property type="molecule type" value="Genomic_DNA"/>
</dbReference>
<accession>A0A1I2IJE8</accession>
<dbReference type="AlphaFoldDB" id="A0A1I2IJE8"/>
<proteinExistence type="predicted"/>
<dbReference type="PROSITE" id="PS00061">
    <property type="entry name" value="ADH_SHORT"/>
    <property type="match status" value="1"/>
</dbReference>
<dbReference type="InterPro" id="IPR016040">
    <property type="entry name" value="NAD(P)-bd_dom"/>
</dbReference>
<dbReference type="NCBIfam" id="TIGR02622">
    <property type="entry name" value="CDP_4_6_dhtase"/>
    <property type="match status" value="1"/>
</dbReference>
<sequence>MVFGRRALEGVASMSAHAWSGRSVLLTGHTGFKGSWLSLMLRGLGARVHGYALDPIGEPSLFERGRIAETLATDCRANLLDLPTLTAALERAAPEVVLHLAAQPLVKVGYADPVGTFATNVMGTAHLLEACRRVGSVKAIIVVTTDKVYRNEEDGQAYAESEPLGGHDPYSASKAAAEIVSASYRSSYLHGVVPLATARAGNVLGGGDWAADRLVPDCIRAFEAGETVHLRRPGAIRPWQHVLEPLSGYLTLAEHLLASDGEKYAQAWNFGPEPSSVCTVEEVAIQVAELWGAGAKVTASHEEGFHEAGVLRLDSSKAASLLQWHPRWTLSQALGATVEWHKSFRAGEDMQRVCERQIEAYAQGRVAHG</sequence>
<dbReference type="CDD" id="cd05252">
    <property type="entry name" value="CDP_GD_SDR_e"/>
    <property type="match status" value="1"/>
</dbReference>
<dbReference type="Proteomes" id="UP000199477">
    <property type="component" value="Unassembled WGS sequence"/>
</dbReference>
<feature type="domain" description="NAD(P)-binding" evidence="1">
    <location>
        <begin position="25"/>
        <end position="333"/>
    </location>
</feature>
<name>A0A1I2IJE8_9GAMM</name>
<gene>
    <name evidence="2" type="ORF">SAMN02799615_03515</name>
</gene>
<dbReference type="Gene3D" id="3.90.25.10">
    <property type="entry name" value="UDP-galactose 4-epimerase, domain 1"/>
    <property type="match status" value="1"/>
</dbReference>
<dbReference type="Gene3D" id="3.40.50.720">
    <property type="entry name" value="NAD(P)-binding Rossmann-like Domain"/>
    <property type="match status" value="1"/>
</dbReference>
<dbReference type="STRING" id="500610.SAMN02799615_03515"/>
<dbReference type="InterPro" id="IPR036291">
    <property type="entry name" value="NAD(P)-bd_dom_sf"/>
</dbReference>
<dbReference type="InterPro" id="IPR020904">
    <property type="entry name" value="Sc_DH/Rdtase_CS"/>
</dbReference>
<protein>
    <submittedName>
        <fullName evidence="2">CDP-glucose 4,6-dehydratase</fullName>
    </submittedName>
</protein>
<evidence type="ECO:0000313" key="3">
    <source>
        <dbReference type="Proteomes" id="UP000199477"/>
    </source>
</evidence>
<evidence type="ECO:0000313" key="2">
    <source>
        <dbReference type="EMBL" id="SFF42425.1"/>
    </source>
</evidence>
<dbReference type="InterPro" id="IPR013445">
    <property type="entry name" value="CDP_4_6_deHydtase"/>
</dbReference>
<evidence type="ECO:0000259" key="1">
    <source>
        <dbReference type="Pfam" id="PF16363"/>
    </source>
</evidence>
<reference evidence="3" key="1">
    <citation type="submission" date="2016-10" db="EMBL/GenBank/DDBJ databases">
        <authorList>
            <person name="Varghese N."/>
            <person name="Submissions S."/>
        </authorList>
    </citation>
    <scope>NUCLEOTIDE SEQUENCE [LARGE SCALE GENOMIC DNA]</scope>
    <source>
        <strain evidence="3">UNC178MFTsu3.1</strain>
    </source>
</reference>
<dbReference type="PANTHER" id="PTHR43000">
    <property type="entry name" value="DTDP-D-GLUCOSE 4,6-DEHYDRATASE-RELATED"/>
    <property type="match status" value="1"/>
</dbReference>
<dbReference type="SUPFAM" id="SSF51735">
    <property type="entry name" value="NAD(P)-binding Rossmann-fold domains"/>
    <property type="match status" value="1"/>
</dbReference>